<name>A0ABZ0I4W6_9GAMM</name>
<evidence type="ECO:0000256" key="1">
    <source>
        <dbReference type="ARBA" id="ARBA00009617"/>
    </source>
</evidence>
<feature type="transmembrane region" description="Helical" evidence="5">
    <location>
        <begin position="149"/>
        <end position="169"/>
    </location>
</feature>
<protein>
    <submittedName>
        <fullName evidence="7">MFS transporter</fullName>
    </submittedName>
</protein>
<dbReference type="InterPro" id="IPR001927">
    <property type="entry name" value="Na/Gal_symport"/>
</dbReference>
<feature type="transmembrane region" description="Helical" evidence="5">
    <location>
        <begin position="266"/>
        <end position="290"/>
    </location>
</feature>
<dbReference type="PROSITE" id="PS50850">
    <property type="entry name" value="MFS"/>
    <property type="match status" value="1"/>
</dbReference>
<evidence type="ECO:0000313" key="7">
    <source>
        <dbReference type="EMBL" id="WOJ94558.1"/>
    </source>
</evidence>
<feature type="domain" description="Major facilitator superfamily (MFS) profile" evidence="6">
    <location>
        <begin position="1"/>
        <end position="439"/>
    </location>
</feature>
<feature type="transmembrane region" description="Helical" evidence="5">
    <location>
        <begin position="380"/>
        <end position="400"/>
    </location>
</feature>
<dbReference type="RefSeq" id="WP_407349195.1">
    <property type="nucleotide sequence ID" value="NZ_CP136864.1"/>
</dbReference>
<feature type="transmembrane region" description="Helical" evidence="5">
    <location>
        <begin position="82"/>
        <end position="98"/>
    </location>
</feature>
<evidence type="ECO:0000256" key="2">
    <source>
        <dbReference type="ARBA" id="ARBA00022692"/>
    </source>
</evidence>
<dbReference type="InterPro" id="IPR039672">
    <property type="entry name" value="MFS_2"/>
</dbReference>
<feature type="transmembrane region" description="Helical" evidence="5">
    <location>
        <begin position="327"/>
        <end position="351"/>
    </location>
</feature>
<feature type="transmembrane region" description="Helical" evidence="5">
    <location>
        <begin position="110"/>
        <end position="137"/>
    </location>
</feature>
<proteinExistence type="inferred from homology"/>
<comment type="similarity">
    <text evidence="1">Belongs to the sodium:galactoside symporter (TC 2.A.2) family.</text>
</comment>
<evidence type="ECO:0000256" key="3">
    <source>
        <dbReference type="ARBA" id="ARBA00022989"/>
    </source>
</evidence>
<reference evidence="7 8" key="1">
    <citation type="submission" date="2023-10" db="EMBL/GenBank/DDBJ databases">
        <title>Two novel species belonging to the OM43/NOR5 clade.</title>
        <authorList>
            <person name="Park M."/>
        </authorList>
    </citation>
    <scope>NUCLEOTIDE SEQUENCE [LARGE SCALE GENOMIC DNA]</scope>
    <source>
        <strain evidence="7 8">IMCC43200</strain>
    </source>
</reference>
<feature type="transmembrane region" description="Helical" evidence="5">
    <location>
        <begin position="181"/>
        <end position="203"/>
    </location>
</feature>
<feature type="transmembrane region" description="Helical" evidence="5">
    <location>
        <begin position="412"/>
        <end position="434"/>
    </location>
</feature>
<gene>
    <name evidence="7" type="ORF">R0135_05185</name>
</gene>
<keyword evidence="4 5" id="KW-0472">Membrane</keyword>
<dbReference type="CDD" id="cd17332">
    <property type="entry name" value="MFS_MelB_like"/>
    <property type="match status" value="1"/>
</dbReference>
<keyword evidence="2 5" id="KW-0812">Transmembrane</keyword>
<feature type="transmembrane region" description="Helical" evidence="5">
    <location>
        <begin position="302"/>
        <end position="321"/>
    </location>
</feature>
<evidence type="ECO:0000313" key="8">
    <source>
        <dbReference type="Proteomes" id="UP001626537"/>
    </source>
</evidence>
<dbReference type="Proteomes" id="UP001626537">
    <property type="component" value="Chromosome"/>
</dbReference>
<dbReference type="InterPro" id="IPR020846">
    <property type="entry name" value="MFS_dom"/>
</dbReference>
<evidence type="ECO:0000259" key="6">
    <source>
        <dbReference type="PROSITE" id="PS50850"/>
    </source>
</evidence>
<dbReference type="Pfam" id="PF13347">
    <property type="entry name" value="MFS_2"/>
    <property type="match status" value="1"/>
</dbReference>
<dbReference type="PANTHER" id="PTHR11328:SF24">
    <property type="entry name" value="MAJOR FACILITATOR SUPERFAMILY (MFS) PROFILE DOMAIN-CONTAINING PROTEIN"/>
    <property type="match status" value="1"/>
</dbReference>
<evidence type="ECO:0000256" key="4">
    <source>
        <dbReference type="ARBA" id="ARBA00023136"/>
    </source>
</evidence>
<organism evidence="7 8">
    <name type="scientific">Congregibacter variabilis</name>
    <dbReference type="NCBI Taxonomy" id="3081200"/>
    <lineage>
        <taxon>Bacteria</taxon>
        <taxon>Pseudomonadati</taxon>
        <taxon>Pseudomonadota</taxon>
        <taxon>Gammaproteobacteria</taxon>
        <taxon>Cellvibrionales</taxon>
        <taxon>Halieaceae</taxon>
        <taxon>Congregibacter</taxon>
    </lineage>
</organism>
<dbReference type="Gene3D" id="1.20.1250.20">
    <property type="entry name" value="MFS general substrate transporter like domains"/>
    <property type="match status" value="2"/>
</dbReference>
<dbReference type="SUPFAM" id="SSF103473">
    <property type="entry name" value="MFS general substrate transporter"/>
    <property type="match status" value="1"/>
</dbReference>
<keyword evidence="3 5" id="KW-1133">Transmembrane helix</keyword>
<feature type="transmembrane region" description="Helical" evidence="5">
    <location>
        <begin position="42"/>
        <end position="61"/>
    </location>
</feature>
<dbReference type="PANTHER" id="PTHR11328">
    <property type="entry name" value="MAJOR FACILITATOR SUPERFAMILY DOMAIN-CONTAINING PROTEIN"/>
    <property type="match status" value="1"/>
</dbReference>
<feature type="transmembrane region" description="Helical" evidence="5">
    <location>
        <begin position="12"/>
        <end position="36"/>
    </location>
</feature>
<dbReference type="EMBL" id="CP136864">
    <property type="protein sequence ID" value="WOJ94558.1"/>
    <property type="molecule type" value="Genomic_DNA"/>
</dbReference>
<accession>A0ABZ0I4W6</accession>
<keyword evidence="8" id="KW-1185">Reference proteome</keyword>
<dbReference type="InterPro" id="IPR036259">
    <property type="entry name" value="MFS_trans_sf"/>
</dbReference>
<dbReference type="NCBIfam" id="TIGR00792">
    <property type="entry name" value="gph"/>
    <property type="match status" value="1"/>
</dbReference>
<evidence type="ECO:0000256" key="5">
    <source>
        <dbReference type="SAM" id="Phobius"/>
    </source>
</evidence>
<feature type="transmembrane region" description="Helical" evidence="5">
    <location>
        <begin position="224"/>
        <end position="246"/>
    </location>
</feature>
<sequence length="464" mass="51224">MHTEELSFREKLGYGLGDTASNFFFQVFNLFLMYYYTDIFGLPPAAVGAMFLVTKIIDAVSDPVMGLIADRTNTRWGKYRPYIFWGAIPYGLCGYLMFAGPEMSQTGKLIYAYVTYTAMMLAYTVVNVPYSALMGVISPSSIERTKVAGYRFICAFAAGWLIATFVGPLKNLLGGGDEAMGFRLTMIIFAVLSVALFWVTFATTKERVVPHITKSNVRLDIKTLLSNGPWAVLFASAIVTLMNIAVRNGSLLYYFKYYVGDDGEPLFLIFDKTAVFLSLGLLAMIGGILLTRYLAEHFEKRALMIALTLLNAVTMATFFYIPPDQYWLMVLVNCIGSFLIGPTPALVWSMYADCADYGEWKSGRRITALVFSTVQFAQKMGLAVGAGFLGIVLGAFGFVANEVQSETSMMGIRLMFSILPAALAVLGAAFIFFYRIDQETIVEMEEALALRHAKTAEDAEGAQA</sequence>